<dbReference type="SUPFAM" id="SSF81923">
    <property type="entry name" value="Double Clp-N motif"/>
    <property type="match status" value="1"/>
</dbReference>
<proteinExistence type="predicted"/>
<keyword evidence="3" id="KW-0645">Protease</keyword>
<dbReference type="Gene3D" id="1.10.1780.10">
    <property type="entry name" value="Clp, N-terminal domain"/>
    <property type="match status" value="1"/>
</dbReference>
<protein>
    <submittedName>
        <fullName evidence="3">Clp protease</fullName>
    </submittedName>
</protein>
<dbReference type="InterPro" id="IPR036628">
    <property type="entry name" value="Clp_N_dom_sf"/>
</dbReference>
<dbReference type="GO" id="GO:0006508">
    <property type="term" value="P:proteolysis"/>
    <property type="evidence" value="ECO:0007669"/>
    <property type="project" value="UniProtKB-KW"/>
</dbReference>
<evidence type="ECO:0000256" key="1">
    <source>
        <dbReference type="PROSITE-ProRule" id="PRU01251"/>
    </source>
</evidence>
<keyword evidence="1" id="KW-0677">Repeat</keyword>
<dbReference type="Proteomes" id="UP000245711">
    <property type="component" value="Chromosome"/>
</dbReference>
<organism evidence="3 4">
    <name type="scientific">Rhodococcus oxybenzonivorans</name>
    <dbReference type="NCBI Taxonomy" id="1990687"/>
    <lineage>
        <taxon>Bacteria</taxon>
        <taxon>Bacillati</taxon>
        <taxon>Actinomycetota</taxon>
        <taxon>Actinomycetes</taxon>
        <taxon>Mycobacteriales</taxon>
        <taxon>Nocardiaceae</taxon>
        <taxon>Rhodococcus</taxon>
    </lineage>
</organism>
<evidence type="ECO:0000259" key="2">
    <source>
        <dbReference type="PROSITE" id="PS51903"/>
    </source>
</evidence>
<gene>
    <name evidence="3" type="ORF">CBI38_27715</name>
</gene>
<reference evidence="3 4" key="1">
    <citation type="submission" date="2017-05" db="EMBL/GenBank/DDBJ databases">
        <title>Isolation of Rhodococcus sp. S2-17 biodegrading of BP-3.</title>
        <authorList>
            <person name="Lee Y."/>
            <person name="Kim K.H."/>
            <person name="Chun B.H."/>
            <person name="Jung H.S."/>
            <person name="Jeon C.O."/>
        </authorList>
    </citation>
    <scope>NUCLEOTIDE SEQUENCE [LARGE SCALE GENOMIC DNA]</scope>
    <source>
        <strain evidence="3 4">S2-17</strain>
    </source>
</reference>
<keyword evidence="3" id="KW-0378">Hydrolase</keyword>
<dbReference type="EMBL" id="CP021354">
    <property type="protein sequence ID" value="AWK74782.1"/>
    <property type="molecule type" value="Genomic_DNA"/>
</dbReference>
<accession>A0A2S2C1N6</accession>
<dbReference type="OrthoDB" id="5115007at2"/>
<evidence type="ECO:0000313" key="3">
    <source>
        <dbReference type="EMBL" id="AWK74782.1"/>
    </source>
</evidence>
<dbReference type="GO" id="GO:0008233">
    <property type="term" value="F:peptidase activity"/>
    <property type="evidence" value="ECO:0007669"/>
    <property type="project" value="UniProtKB-KW"/>
</dbReference>
<keyword evidence="4" id="KW-1185">Reference proteome</keyword>
<dbReference type="RefSeq" id="WP_109334029.1">
    <property type="nucleotide sequence ID" value="NZ_CP021354.1"/>
</dbReference>
<dbReference type="InterPro" id="IPR004176">
    <property type="entry name" value="Clp_R_N"/>
</dbReference>
<name>A0A2S2C1N6_9NOCA</name>
<dbReference type="KEGG" id="roz:CBI38_27715"/>
<dbReference type="PROSITE" id="PS51903">
    <property type="entry name" value="CLP_R"/>
    <property type="match status" value="1"/>
</dbReference>
<feature type="domain" description="Clp R" evidence="2">
    <location>
        <begin position="1"/>
        <end position="73"/>
    </location>
</feature>
<dbReference type="AlphaFoldDB" id="A0A2S2C1N6"/>
<evidence type="ECO:0000313" key="4">
    <source>
        <dbReference type="Proteomes" id="UP000245711"/>
    </source>
</evidence>
<dbReference type="Pfam" id="PF02861">
    <property type="entry name" value="Clp_N"/>
    <property type="match status" value="1"/>
</dbReference>
<sequence length="163" mass="17655">MMLTRGWRDMRSMKRLFAETEAEADRLGDREPGAEHLLLASFSLPDGTSRRVFERLGSDRDALREAITRVHRDALAAAGIGDTTSVDTALRRPRSGPLHLSAPAREAFREATAVAKAGRRPFTGADIVRAVAGVEHGTAARALEILGLERSDVIDAARAEARA</sequence>